<dbReference type="PANTHER" id="PTHR24216:SF65">
    <property type="entry name" value="PAXILLIN-LIKE PROTEIN 1"/>
    <property type="match status" value="1"/>
</dbReference>
<feature type="coiled-coil region" evidence="1">
    <location>
        <begin position="134"/>
        <end position="238"/>
    </location>
</feature>
<feature type="region of interest" description="Disordered" evidence="2">
    <location>
        <begin position="616"/>
        <end position="647"/>
    </location>
</feature>
<keyword evidence="4" id="KW-1185">Reference proteome</keyword>
<evidence type="ECO:0000313" key="3">
    <source>
        <dbReference type="EMBL" id="KAK9853123.1"/>
    </source>
</evidence>
<dbReference type="PANTHER" id="PTHR24216">
    <property type="entry name" value="PAXILLIN-RELATED"/>
    <property type="match status" value="1"/>
</dbReference>
<evidence type="ECO:0000256" key="1">
    <source>
        <dbReference type="SAM" id="Coils"/>
    </source>
</evidence>
<reference evidence="3 4" key="1">
    <citation type="journal article" date="2024" name="Nat. Commun.">
        <title>Phylogenomics reveals the evolutionary origins of lichenization in chlorophyte algae.</title>
        <authorList>
            <person name="Puginier C."/>
            <person name="Libourel C."/>
            <person name="Otte J."/>
            <person name="Skaloud P."/>
            <person name="Haon M."/>
            <person name="Grisel S."/>
            <person name="Petersen M."/>
            <person name="Berrin J.G."/>
            <person name="Delaux P.M."/>
            <person name="Dal Grande F."/>
            <person name="Keller J."/>
        </authorList>
    </citation>
    <scope>NUCLEOTIDE SEQUENCE [LARGE SCALE GENOMIC DNA]</scope>
    <source>
        <strain evidence="3 4">SAG 2523</strain>
    </source>
</reference>
<keyword evidence="1" id="KW-0175">Coiled coil</keyword>
<sequence>MWNQLSSFAADIRERAEHVARDAGLEDQVSRARQQVDALAGSVLSLEPSPTKDGEGPDRGSPLPPRRQVSGAFLLPETDVAQDETERSNGDDGWDMDDIPLGDGQVSSPEPAAAQSSSSPLRSQRPAADKLSGDAQLQTRIAALEKEIRTCQADLQDSKERIRVERQGKTAAQKDLRESKAKLRVLEQNLQRTTQQAESLQTEVDEVARELQLGKKGVDAAENALQAQQDEADSLRRQLADAVMGRGPKAVTAQPSAAAEDSQAAALMTAQLAEAQVMESALREENAALKECLRSFSAVTPVKAAGPASPSEASPGLENGHGEAGLLAPSPLQSPSKDDDPEKTELKAKLNKTKRTALGYKSKLADALAAKDEALAELAALKGQPDLARAAQPQGADQASADPASRSAPAAEAAAGDAAPSMPKPVASSSAGHSANSSVQAPDQSAQALQAARDEVSRLHLQIASMQQQLTAATAACSVSEQESQQLRANAVQSQLGSAQAARMQAAEEVSDLAQQTTETAKRLDKLIEALERATAERDLARKQLLIVPDGAAPGIEEIASLRTSLTDLQQNLKSARSQAAASSSLSGDLQTAREDMQRLRQEFKAARSAADASKAMIASEATAESPEAPVTPSSRPKSASMDVVASSPDGTKLNVLEKYEQLLQVQGELHDAEGEVTKLTAQVASCEAKMAALAAERDAVSSQANELQQELVHQKEAALCAESLEQSQSAAQHAEAQLHAAQLQSSLQAALQESAEHQAALHATQAELQQKSTDLDLVQSTLLQYEQQQGVAAEQLRTAKLDTDIARSALARAQQQHAEELQAAQALDAAGKAKVAAITLRLRDVEGRAAAAQQEAESAGIELQDLQQRYRAEREASGQELADAQMDFQQALKDVKEIAGLKARAAAEEEAAKLQAELQARLDQQSAELDTAQQQVGTLQEALDEAASVRADRDAAVQDVNHTRSELEAAQAQLSGAQAAQLSAEAAAKEAQTAMSERQKRFQHVHAKLKKDEDALKARVERFEAEAAGYGEQIGAALQQADAAVQVKESLLLRLQQAEAQMSSSTAQLDAAQAAASGARQEAASATAALRQLQAQHASRVSQLEADLSAAEDRQQTQSRQAAESHIEEQVTARLADRQRKLEQLRAEASAAVVAADAKVVEAQQRADNAELAKIELSLRLAQLAGDQDTDLPEPSPSKQPLASADEALALETGALLQTAELEALQKRVEEAELAASVGARRASSAEGEVSVLKRQLVAAEKKLKELAWQVKMISDPQQIGGRGSQQAGATSLPGSQSEPGRVNNILDMFGCGANYTRR</sequence>
<dbReference type="SUPFAM" id="SSF57997">
    <property type="entry name" value="Tropomyosin"/>
    <property type="match status" value="1"/>
</dbReference>
<feature type="region of interest" description="Disordered" evidence="2">
    <location>
        <begin position="1105"/>
        <end position="1132"/>
    </location>
</feature>
<feature type="compositionally biased region" description="Low complexity" evidence="2">
    <location>
        <begin position="616"/>
        <end position="633"/>
    </location>
</feature>
<organism evidence="3 4">
    <name type="scientific">Apatococcus fuscideae</name>
    <dbReference type="NCBI Taxonomy" id="2026836"/>
    <lineage>
        <taxon>Eukaryota</taxon>
        <taxon>Viridiplantae</taxon>
        <taxon>Chlorophyta</taxon>
        <taxon>core chlorophytes</taxon>
        <taxon>Trebouxiophyceae</taxon>
        <taxon>Chlorellales</taxon>
        <taxon>Chlorellaceae</taxon>
        <taxon>Apatococcus</taxon>
    </lineage>
</organism>
<feature type="compositionally biased region" description="Low complexity" evidence="2">
    <location>
        <begin position="107"/>
        <end position="126"/>
    </location>
</feature>
<feature type="coiled-coil region" evidence="1">
    <location>
        <begin position="514"/>
        <end position="610"/>
    </location>
</feature>
<feature type="compositionally biased region" description="Basic and acidic residues" evidence="2">
    <location>
        <begin position="336"/>
        <end position="348"/>
    </location>
</feature>
<gene>
    <name evidence="3" type="ORF">WJX84_001911</name>
</gene>
<feature type="coiled-coil region" evidence="1">
    <location>
        <begin position="1216"/>
        <end position="1271"/>
    </location>
</feature>
<feature type="region of interest" description="Disordered" evidence="2">
    <location>
        <begin position="301"/>
        <end position="355"/>
    </location>
</feature>
<feature type="compositionally biased region" description="Polar residues" evidence="2">
    <location>
        <begin position="439"/>
        <end position="448"/>
    </location>
</feature>
<feature type="region of interest" description="Disordered" evidence="2">
    <location>
        <begin position="21"/>
        <end position="134"/>
    </location>
</feature>
<name>A0AAW1SSF3_9CHLO</name>
<feature type="compositionally biased region" description="Basic and acidic residues" evidence="2">
    <location>
        <begin position="21"/>
        <end position="30"/>
    </location>
</feature>
<proteinExistence type="predicted"/>
<comment type="caution">
    <text evidence="3">The sequence shown here is derived from an EMBL/GenBank/DDBJ whole genome shotgun (WGS) entry which is preliminary data.</text>
</comment>
<protein>
    <submittedName>
        <fullName evidence="3">Uncharacterized protein</fullName>
    </submittedName>
</protein>
<feature type="coiled-coil region" evidence="1">
    <location>
        <begin position="663"/>
        <end position="768"/>
    </location>
</feature>
<evidence type="ECO:0000256" key="2">
    <source>
        <dbReference type="SAM" id="MobiDB-lite"/>
    </source>
</evidence>
<dbReference type="EMBL" id="JALJOV010001154">
    <property type="protein sequence ID" value="KAK9853123.1"/>
    <property type="molecule type" value="Genomic_DNA"/>
</dbReference>
<feature type="coiled-coil region" evidence="1">
    <location>
        <begin position="905"/>
        <end position="981"/>
    </location>
</feature>
<feature type="compositionally biased region" description="Low complexity" evidence="2">
    <location>
        <begin position="304"/>
        <end position="316"/>
    </location>
</feature>
<feature type="region of interest" description="Disordered" evidence="2">
    <location>
        <begin position="1279"/>
        <end position="1305"/>
    </location>
</feature>
<feature type="coiled-coil region" evidence="1">
    <location>
        <begin position="811"/>
        <end position="877"/>
    </location>
</feature>
<feature type="compositionally biased region" description="Low complexity" evidence="2">
    <location>
        <begin position="396"/>
        <end position="438"/>
    </location>
</feature>
<accession>A0AAW1SSF3</accession>
<feature type="compositionally biased region" description="Polar residues" evidence="2">
    <location>
        <begin position="1286"/>
        <end position="1300"/>
    </location>
</feature>
<evidence type="ECO:0000313" key="4">
    <source>
        <dbReference type="Proteomes" id="UP001485043"/>
    </source>
</evidence>
<dbReference type="Proteomes" id="UP001485043">
    <property type="component" value="Unassembled WGS sequence"/>
</dbReference>
<feature type="region of interest" description="Disordered" evidence="2">
    <location>
        <begin position="387"/>
        <end position="453"/>
    </location>
</feature>